<proteinExistence type="predicted"/>
<evidence type="ECO:0000256" key="1">
    <source>
        <dbReference type="SAM" id="MobiDB-lite"/>
    </source>
</evidence>
<dbReference type="AlphaFoldDB" id="A8P953"/>
<feature type="region of interest" description="Disordered" evidence="1">
    <location>
        <begin position="1"/>
        <end position="70"/>
    </location>
</feature>
<keyword evidence="3" id="KW-1185">Reference proteome</keyword>
<comment type="caution">
    <text evidence="2">The sequence shown here is derived from an EMBL/GenBank/DDBJ whole genome shotgun (WGS) entry which is preliminary data.</text>
</comment>
<dbReference type="InParanoid" id="A8P953"/>
<dbReference type="KEGG" id="cci:CC1G_09554"/>
<sequence>MPRHKKYYTSEQRKEANRLNNKRFYEKKKAEINARRRAKYRKKANRAKRQGTEGEGATSHEMSGIGARAPVVPRDPMQAKVEFALDRVNAIEKRALRIVGDDPSAFYQQVFEEAVAGNAVDIVEGHMARFNRLTDKITRHRAMVLDISGVSETYRAIGDVLEKVDGIVSMLEDIYAYALEGLDVLQAMFRQGKLKYQALKRGRENA</sequence>
<reference evidence="2 3" key="1">
    <citation type="journal article" date="2010" name="Proc. Natl. Acad. Sci. U.S.A.">
        <title>Insights into evolution of multicellular fungi from the assembled chromosomes of the mushroom Coprinopsis cinerea (Coprinus cinereus).</title>
        <authorList>
            <person name="Stajich J.E."/>
            <person name="Wilke S.K."/>
            <person name="Ahren D."/>
            <person name="Au C.H."/>
            <person name="Birren B.W."/>
            <person name="Borodovsky M."/>
            <person name="Burns C."/>
            <person name="Canback B."/>
            <person name="Casselton L.A."/>
            <person name="Cheng C.K."/>
            <person name="Deng J."/>
            <person name="Dietrich F.S."/>
            <person name="Fargo D.C."/>
            <person name="Farman M.L."/>
            <person name="Gathman A.C."/>
            <person name="Goldberg J."/>
            <person name="Guigo R."/>
            <person name="Hoegger P.J."/>
            <person name="Hooker J.B."/>
            <person name="Huggins A."/>
            <person name="James T.Y."/>
            <person name="Kamada T."/>
            <person name="Kilaru S."/>
            <person name="Kodira C."/>
            <person name="Kues U."/>
            <person name="Kupfer D."/>
            <person name="Kwan H.S."/>
            <person name="Lomsadze A."/>
            <person name="Li W."/>
            <person name="Lilly W.W."/>
            <person name="Ma L.J."/>
            <person name="Mackey A.J."/>
            <person name="Manning G."/>
            <person name="Martin F."/>
            <person name="Muraguchi H."/>
            <person name="Natvig D.O."/>
            <person name="Palmerini H."/>
            <person name="Ramesh M.A."/>
            <person name="Rehmeyer C.J."/>
            <person name="Roe B.A."/>
            <person name="Shenoy N."/>
            <person name="Stanke M."/>
            <person name="Ter-Hovhannisyan V."/>
            <person name="Tunlid A."/>
            <person name="Velagapudi R."/>
            <person name="Vision T.J."/>
            <person name="Zeng Q."/>
            <person name="Zolan M.E."/>
            <person name="Pukkila P.J."/>
        </authorList>
    </citation>
    <scope>NUCLEOTIDE SEQUENCE [LARGE SCALE GENOMIC DNA]</scope>
    <source>
        <strain evidence="3">Okayama-7 / 130 / ATCC MYA-4618 / FGSC 9003</strain>
    </source>
</reference>
<organism evidence="2 3">
    <name type="scientific">Coprinopsis cinerea (strain Okayama-7 / 130 / ATCC MYA-4618 / FGSC 9003)</name>
    <name type="common">Inky cap fungus</name>
    <name type="synonym">Hormographiella aspergillata</name>
    <dbReference type="NCBI Taxonomy" id="240176"/>
    <lineage>
        <taxon>Eukaryota</taxon>
        <taxon>Fungi</taxon>
        <taxon>Dikarya</taxon>
        <taxon>Basidiomycota</taxon>
        <taxon>Agaricomycotina</taxon>
        <taxon>Agaricomycetes</taxon>
        <taxon>Agaricomycetidae</taxon>
        <taxon>Agaricales</taxon>
        <taxon>Agaricineae</taxon>
        <taxon>Psathyrellaceae</taxon>
        <taxon>Coprinopsis</taxon>
    </lineage>
</organism>
<dbReference type="Proteomes" id="UP000001861">
    <property type="component" value="Unassembled WGS sequence"/>
</dbReference>
<feature type="compositionally biased region" description="Basic and acidic residues" evidence="1">
    <location>
        <begin position="11"/>
        <end position="34"/>
    </location>
</feature>
<dbReference type="VEuPathDB" id="FungiDB:CC1G_09554"/>
<dbReference type="GeneID" id="6016316"/>
<name>A8P953_COPC7</name>
<evidence type="ECO:0000313" key="3">
    <source>
        <dbReference type="Proteomes" id="UP000001861"/>
    </source>
</evidence>
<gene>
    <name evidence="2" type="ORF">CC1G_09554</name>
</gene>
<protein>
    <submittedName>
        <fullName evidence="2">Uncharacterized protein</fullName>
    </submittedName>
</protein>
<dbReference type="OrthoDB" id="2654423at2759"/>
<accession>A8P953</accession>
<evidence type="ECO:0000313" key="2">
    <source>
        <dbReference type="EMBL" id="EAU82095.1"/>
    </source>
</evidence>
<dbReference type="EMBL" id="AACS02000011">
    <property type="protein sequence ID" value="EAU82095.1"/>
    <property type="molecule type" value="Genomic_DNA"/>
</dbReference>
<dbReference type="RefSeq" id="XP_001839699.1">
    <property type="nucleotide sequence ID" value="XM_001839647.1"/>
</dbReference>
<feature type="compositionally biased region" description="Basic residues" evidence="1">
    <location>
        <begin position="35"/>
        <end position="49"/>
    </location>
</feature>